<evidence type="ECO:0000256" key="13">
    <source>
        <dbReference type="ARBA" id="ARBA00024209"/>
    </source>
</evidence>
<dbReference type="EC" id="2.3.2.27" evidence="4"/>
<reference evidence="18" key="1">
    <citation type="journal article" date="2013" name="J. Plant Res.">
        <title>Effect of fungi and light on seed germination of three Opuntia species from semiarid lands of central Mexico.</title>
        <authorList>
            <person name="Delgado-Sanchez P."/>
            <person name="Jimenez-Bremont J.F."/>
            <person name="Guerrero-Gonzalez Mde L."/>
            <person name="Flores J."/>
        </authorList>
    </citation>
    <scope>NUCLEOTIDE SEQUENCE</scope>
    <source>
        <tissue evidence="18">Cladode</tissue>
    </source>
</reference>
<evidence type="ECO:0000256" key="9">
    <source>
        <dbReference type="ARBA" id="ARBA00022786"/>
    </source>
</evidence>
<dbReference type="GO" id="GO:0016020">
    <property type="term" value="C:membrane"/>
    <property type="evidence" value="ECO:0007669"/>
    <property type="project" value="UniProtKB-SubCell"/>
</dbReference>
<proteinExistence type="inferred from homology"/>
<evidence type="ECO:0000256" key="7">
    <source>
        <dbReference type="ARBA" id="ARBA00022723"/>
    </source>
</evidence>
<evidence type="ECO:0000256" key="3">
    <source>
        <dbReference type="ARBA" id="ARBA00004906"/>
    </source>
</evidence>
<evidence type="ECO:0000259" key="17">
    <source>
        <dbReference type="PROSITE" id="PS50089"/>
    </source>
</evidence>
<feature type="domain" description="RING-type" evidence="17">
    <location>
        <begin position="142"/>
        <end position="184"/>
    </location>
</feature>
<comment type="subcellular location">
    <subcellularLocation>
        <location evidence="2">Membrane</location>
        <topology evidence="2">Single-pass membrane protein</topology>
    </subcellularLocation>
</comment>
<keyword evidence="5" id="KW-0808">Transferase</keyword>
<evidence type="ECO:0000256" key="12">
    <source>
        <dbReference type="ARBA" id="ARBA00023136"/>
    </source>
</evidence>
<dbReference type="InterPro" id="IPR001841">
    <property type="entry name" value="Znf_RING"/>
</dbReference>
<keyword evidence="12 16" id="KW-0472">Membrane</keyword>
<dbReference type="CDD" id="cd16461">
    <property type="entry name" value="RING-H2_EL5-like"/>
    <property type="match status" value="1"/>
</dbReference>
<organism evidence="18">
    <name type="scientific">Opuntia streptacantha</name>
    <name type="common">Prickly pear cactus</name>
    <name type="synonym">Opuntia cardona</name>
    <dbReference type="NCBI Taxonomy" id="393608"/>
    <lineage>
        <taxon>Eukaryota</taxon>
        <taxon>Viridiplantae</taxon>
        <taxon>Streptophyta</taxon>
        <taxon>Embryophyta</taxon>
        <taxon>Tracheophyta</taxon>
        <taxon>Spermatophyta</taxon>
        <taxon>Magnoliopsida</taxon>
        <taxon>eudicotyledons</taxon>
        <taxon>Gunneridae</taxon>
        <taxon>Pentapetalae</taxon>
        <taxon>Caryophyllales</taxon>
        <taxon>Cactineae</taxon>
        <taxon>Cactaceae</taxon>
        <taxon>Opuntioideae</taxon>
        <taxon>Opuntia</taxon>
    </lineage>
</organism>
<keyword evidence="9" id="KW-0833">Ubl conjugation pathway</keyword>
<evidence type="ECO:0000256" key="11">
    <source>
        <dbReference type="ARBA" id="ARBA00022989"/>
    </source>
</evidence>
<evidence type="ECO:0000313" key="18">
    <source>
        <dbReference type="EMBL" id="MBA4652509.1"/>
    </source>
</evidence>
<dbReference type="GO" id="GO:0016567">
    <property type="term" value="P:protein ubiquitination"/>
    <property type="evidence" value="ECO:0007669"/>
    <property type="project" value="InterPro"/>
</dbReference>
<evidence type="ECO:0000256" key="8">
    <source>
        <dbReference type="ARBA" id="ARBA00022771"/>
    </source>
</evidence>
<evidence type="ECO:0000256" key="10">
    <source>
        <dbReference type="ARBA" id="ARBA00022833"/>
    </source>
</evidence>
<comment type="similarity">
    <text evidence="13">Belongs to the RING-type zinc finger family. ATL subfamily.</text>
</comment>
<evidence type="ECO:0000256" key="4">
    <source>
        <dbReference type="ARBA" id="ARBA00012483"/>
    </source>
</evidence>
<comment type="catalytic activity">
    <reaction evidence="1">
        <text>S-ubiquitinyl-[E2 ubiquitin-conjugating enzyme]-L-cysteine + [acceptor protein]-L-lysine = [E2 ubiquitin-conjugating enzyme]-L-cysteine + N(6)-ubiquitinyl-[acceptor protein]-L-lysine.</text>
        <dbReference type="EC" id="2.3.2.27"/>
    </reaction>
</comment>
<evidence type="ECO:0000256" key="15">
    <source>
        <dbReference type="SAM" id="MobiDB-lite"/>
    </source>
</evidence>
<keyword evidence="6 16" id="KW-0812">Transmembrane</keyword>
<dbReference type="InterPro" id="IPR013083">
    <property type="entry name" value="Znf_RING/FYVE/PHD"/>
</dbReference>
<dbReference type="Gene3D" id="3.30.40.10">
    <property type="entry name" value="Zinc/RING finger domain, C3HC4 (zinc finger)"/>
    <property type="match status" value="1"/>
</dbReference>
<feature type="compositionally biased region" description="Low complexity" evidence="15">
    <location>
        <begin position="315"/>
        <end position="351"/>
    </location>
</feature>
<comment type="pathway">
    <text evidence="3">Protein modification; protein ubiquitination.</text>
</comment>
<sequence length="359" mass="40979">MSLPKTMDSSTKNLHENRPIFPLLRIQNNSTQTPQQWHASNSDFSIAIALLAIMAVALLVVSYYIFVIKCCLNWQTLDPLRRFSISRGTHHEPEPSLLEFSPVTNMHRGLDEWLINNIPAFQFKGDDVNNRAKTGERSFRGCSVCLNDFQEREMLRLLPRCNHVFHLDCIDVWLLNNASCPLCRSSISGRTRYPIDQIIAPSSSPQEFSTYLDQDYLVIELGEERERSISRDFSGVLLSTGQSQRKTDQSKRAAGFHKKQKKFQHLSIMGDECINVREKDDQFAIQQPIRRSFSMDSAGDRGLYLQVQEIVRQNRNSSNNLEEGNSSSNNGRVRRSSFFSFGHGRGSRSSSIIPIENDT</sequence>
<accession>A0A7C9E505</accession>
<evidence type="ECO:0000256" key="14">
    <source>
        <dbReference type="PROSITE-ProRule" id="PRU00175"/>
    </source>
</evidence>
<dbReference type="GO" id="GO:0061630">
    <property type="term" value="F:ubiquitin protein ligase activity"/>
    <property type="evidence" value="ECO:0007669"/>
    <property type="project" value="UniProtKB-EC"/>
</dbReference>
<evidence type="ECO:0000256" key="1">
    <source>
        <dbReference type="ARBA" id="ARBA00000900"/>
    </source>
</evidence>
<evidence type="ECO:0000256" key="5">
    <source>
        <dbReference type="ARBA" id="ARBA00022679"/>
    </source>
</evidence>
<dbReference type="Pfam" id="PF13639">
    <property type="entry name" value="zf-RING_2"/>
    <property type="match status" value="1"/>
</dbReference>
<reference evidence="18" key="2">
    <citation type="submission" date="2020-07" db="EMBL/GenBank/DDBJ databases">
        <authorList>
            <person name="Vera ALvarez R."/>
            <person name="Arias-Moreno D.M."/>
            <person name="Jimenez-Jacinto V."/>
            <person name="Jimenez-Bremont J.F."/>
            <person name="Swaminathan K."/>
            <person name="Moose S.P."/>
            <person name="Guerrero-Gonzalez M.L."/>
            <person name="Marino-Ramirez L."/>
            <person name="Landsman D."/>
            <person name="Rodriguez-Kessler M."/>
            <person name="Delgado-Sanchez P."/>
        </authorList>
    </citation>
    <scope>NUCLEOTIDE SEQUENCE</scope>
    <source>
        <tissue evidence="18">Cladode</tissue>
    </source>
</reference>
<keyword evidence="10" id="KW-0862">Zinc</keyword>
<dbReference type="SUPFAM" id="SSF57850">
    <property type="entry name" value="RING/U-box"/>
    <property type="match status" value="1"/>
</dbReference>
<evidence type="ECO:0000256" key="16">
    <source>
        <dbReference type="SAM" id="Phobius"/>
    </source>
</evidence>
<dbReference type="PANTHER" id="PTHR46913">
    <property type="entry name" value="RING-H2 FINGER PROTEIN ATL16"/>
    <property type="match status" value="1"/>
</dbReference>
<keyword evidence="11 16" id="KW-1133">Transmembrane helix</keyword>
<feature type="region of interest" description="Disordered" evidence="15">
    <location>
        <begin position="315"/>
        <end position="359"/>
    </location>
</feature>
<dbReference type="InterPro" id="IPR044600">
    <property type="entry name" value="ATL1/ATL16-like"/>
</dbReference>
<evidence type="ECO:0000256" key="2">
    <source>
        <dbReference type="ARBA" id="ARBA00004167"/>
    </source>
</evidence>
<dbReference type="SMART" id="SM00184">
    <property type="entry name" value="RING"/>
    <property type="match status" value="1"/>
</dbReference>
<dbReference type="PANTHER" id="PTHR46913:SF1">
    <property type="entry name" value="RING-H2 FINGER PROTEIN ATL16"/>
    <property type="match status" value="1"/>
</dbReference>
<keyword evidence="7" id="KW-0479">Metal-binding</keyword>
<dbReference type="GO" id="GO:0008270">
    <property type="term" value="F:zinc ion binding"/>
    <property type="evidence" value="ECO:0007669"/>
    <property type="project" value="UniProtKB-KW"/>
</dbReference>
<dbReference type="PROSITE" id="PS50089">
    <property type="entry name" value="ZF_RING_2"/>
    <property type="match status" value="1"/>
</dbReference>
<evidence type="ECO:0000256" key="6">
    <source>
        <dbReference type="ARBA" id="ARBA00022692"/>
    </source>
</evidence>
<protein>
    <recommendedName>
        <fullName evidence="4">RING-type E3 ubiquitin transferase</fullName>
        <ecNumber evidence="4">2.3.2.27</ecNumber>
    </recommendedName>
</protein>
<keyword evidence="8 14" id="KW-0863">Zinc-finger</keyword>
<dbReference type="EMBL" id="GISG01174874">
    <property type="protein sequence ID" value="MBA4652509.1"/>
    <property type="molecule type" value="Transcribed_RNA"/>
</dbReference>
<feature type="transmembrane region" description="Helical" evidence="16">
    <location>
        <begin position="44"/>
        <end position="66"/>
    </location>
</feature>
<name>A0A7C9E505_OPUST</name>
<dbReference type="AlphaFoldDB" id="A0A7C9E505"/>